<evidence type="ECO:0000256" key="5">
    <source>
        <dbReference type="ARBA" id="ARBA00047960"/>
    </source>
</evidence>
<dbReference type="FunFam" id="1.20.1050.10:FF:000030">
    <property type="entry name" value="Glutathione S-transferase S1"/>
    <property type="match status" value="1"/>
</dbReference>
<evidence type="ECO:0000256" key="2">
    <source>
        <dbReference type="ARBA" id="ARBA00012452"/>
    </source>
</evidence>
<dbReference type="Pfam" id="PF14497">
    <property type="entry name" value="GST_C_3"/>
    <property type="match status" value="1"/>
</dbReference>
<organism evidence="8 9">
    <name type="scientific">Vanessa tameamea</name>
    <name type="common">Kamehameha butterfly</name>
    <dbReference type="NCBI Taxonomy" id="334116"/>
    <lineage>
        <taxon>Eukaryota</taxon>
        <taxon>Metazoa</taxon>
        <taxon>Ecdysozoa</taxon>
        <taxon>Arthropoda</taxon>
        <taxon>Hexapoda</taxon>
        <taxon>Insecta</taxon>
        <taxon>Pterygota</taxon>
        <taxon>Neoptera</taxon>
        <taxon>Endopterygota</taxon>
        <taxon>Lepidoptera</taxon>
        <taxon>Glossata</taxon>
        <taxon>Ditrysia</taxon>
        <taxon>Papilionoidea</taxon>
        <taxon>Nymphalidae</taxon>
        <taxon>Nymphalinae</taxon>
        <taxon>Vanessa</taxon>
    </lineage>
</organism>
<evidence type="ECO:0000259" key="7">
    <source>
        <dbReference type="PROSITE" id="PS50405"/>
    </source>
</evidence>
<sequence length="206" mass="23588">MPKVVLHYFPLKALGESARLLLAYGGQEFEDKRVSMEDWPAYKPSTPFGQMPVLEIDGKQYAQSMAIARYLGRKYGLSGQDIEVDFEIDQNIEFVNDIRAKAASVHYEPDEAIKEKKHEDFVKNQYPFLIGKLDEMIKKNKGHIAAGKLTWADFVFAGMFDYLKVMLRMPDLEQKYPSFKQVIDAVYADAKVKAYSENVPKADVNF</sequence>
<evidence type="ECO:0000256" key="3">
    <source>
        <dbReference type="ARBA" id="ARBA00022679"/>
    </source>
</evidence>
<gene>
    <name evidence="9" type="primary">LOC113400379</name>
</gene>
<comment type="similarity">
    <text evidence="4">Belongs to the GST superfamily. Sigma family.</text>
</comment>
<dbReference type="FunFam" id="3.40.30.10:FF:000035">
    <property type="entry name" value="hematopoietic prostaglandin D synthase"/>
    <property type="match status" value="1"/>
</dbReference>
<dbReference type="GeneID" id="113400379"/>
<protein>
    <recommendedName>
        <fullName evidence="2">glutathione transferase</fullName>
        <ecNumber evidence="2">2.5.1.18</ecNumber>
    </recommendedName>
</protein>
<feature type="domain" description="GST C-terminal" evidence="7">
    <location>
        <begin position="81"/>
        <end position="204"/>
    </location>
</feature>
<evidence type="ECO:0000259" key="6">
    <source>
        <dbReference type="PROSITE" id="PS50404"/>
    </source>
</evidence>
<dbReference type="Gene3D" id="3.40.30.10">
    <property type="entry name" value="Glutaredoxin"/>
    <property type="match status" value="1"/>
</dbReference>
<dbReference type="InterPro" id="IPR040079">
    <property type="entry name" value="Glutathione_S-Trfase"/>
</dbReference>
<dbReference type="CDD" id="cd03039">
    <property type="entry name" value="GST_N_Sigma_like"/>
    <property type="match status" value="1"/>
</dbReference>
<dbReference type="GO" id="GO:0006749">
    <property type="term" value="P:glutathione metabolic process"/>
    <property type="evidence" value="ECO:0007669"/>
    <property type="project" value="TreeGrafter"/>
</dbReference>
<dbReference type="InterPro" id="IPR036249">
    <property type="entry name" value="Thioredoxin-like_sf"/>
</dbReference>
<reference evidence="9" key="1">
    <citation type="submission" date="2025-08" db="UniProtKB">
        <authorList>
            <consortium name="RefSeq"/>
        </authorList>
    </citation>
    <scope>IDENTIFICATION</scope>
    <source>
        <tissue evidence="9">Whole body</tissue>
    </source>
</reference>
<evidence type="ECO:0000313" key="8">
    <source>
        <dbReference type="Proteomes" id="UP001652626"/>
    </source>
</evidence>
<dbReference type="InterPro" id="IPR050213">
    <property type="entry name" value="GST_superfamily"/>
</dbReference>
<feature type="domain" description="GST N-terminal" evidence="6">
    <location>
        <begin position="2"/>
        <end position="79"/>
    </location>
</feature>
<dbReference type="AlphaFoldDB" id="A0A8B8IF72"/>
<dbReference type="PROSITE" id="PS50404">
    <property type="entry name" value="GST_NTER"/>
    <property type="match status" value="1"/>
</dbReference>
<evidence type="ECO:0000256" key="1">
    <source>
        <dbReference type="ARBA" id="ARBA00011738"/>
    </source>
</evidence>
<keyword evidence="3" id="KW-0808">Transferase</keyword>
<dbReference type="Pfam" id="PF02798">
    <property type="entry name" value="GST_N"/>
    <property type="match status" value="1"/>
</dbReference>
<name>A0A8B8IF72_VANTA</name>
<dbReference type="GO" id="GO:0004364">
    <property type="term" value="F:glutathione transferase activity"/>
    <property type="evidence" value="ECO:0007669"/>
    <property type="project" value="UniProtKB-EC"/>
</dbReference>
<dbReference type="SFLD" id="SFLDG01205">
    <property type="entry name" value="AMPS.1"/>
    <property type="match status" value="1"/>
</dbReference>
<evidence type="ECO:0000313" key="9">
    <source>
        <dbReference type="RefSeq" id="XP_026495720.1"/>
    </source>
</evidence>
<dbReference type="PANTHER" id="PTHR11571">
    <property type="entry name" value="GLUTATHIONE S-TRANSFERASE"/>
    <property type="match status" value="1"/>
</dbReference>
<comment type="subunit">
    <text evidence="1">Homodimer.</text>
</comment>
<dbReference type="RefSeq" id="XP_026495720.1">
    <property type="nucleotide sequence ID" value="XM_026639935.2"/>
</dbReference>
<dbReference type="OMA" id="RFERENW"/>
<dbReference type="InterPro" id="IPR004046">
    <property type="entry name" value="GST_C"/>
</dbReference>
<keyword evidence="8" id="KW-1185">Reference proteome</keyword>
<dbReference type="InterPro" id="IPR004045">
    <property type="entry name" value="Glutathione_S-Trfase_N"/>
</dbReference>
<dbReference type="GO" id="GO:0004602">
    <property type="term" value="F:glutathione peroxidase activity"/>
    <property type="evidence" value="ECO:0007669"/>
    <property type="project" value="UniProtKB-ARBA"/>
</dbReference>
<dbReference type="CDD" id="cd03192">
    <property type="entry name" value="GST_C_Sigma_like"/>
    <property type="match status" value="1"/>
</dbReference>
<dbReference type="SUPFAM" id="SSF47616">
    <property type="entry name" value="GST C-terminal domain-like"/>
    <property type="match status" value="1"/>
</dbReference>
<dbReference type="PROSITE" id="PS50405">
    <property type="entry name" value="GST_CTER"/>
    <property type="match status" value="1"/>
</dbReference>
<dbReference type="Gene3D" id="1.20.1050.10">
    <property type="match status" value="1"/>
</dbReference>
<dbReference type="SFLD" id="SFLDS00019">
    <property type="entry name" value="Glutathione_Transferase_(cytos"/>
    <property type="match status" value="1"/>
</dbReference>
<proteinExistence type="inferred from homology"/>
<comment type="catalytic activity">
    <reaction evidence="5">
        <text>RX + glutathione = an S-substituted glutathione + a halide anion + H(+)</text>
        <dbReference type="Rhea" id="RHEA:16437"/>
        <dbReference type="ChEBI" id="CHEBI:15378"/>
        <dbReference type="ChEBI" id="CHEBI:16042"/>
        <dbReference type="ChEBI" id="CHEBI:17792"/>
        <dbReference type="ChEBI" id="CHEBI:57925"/>
        <dbReference type="ChEBI" id="CHEBI:90779"/>
        <dbReference type="EC" id="2.5.1.18"/>
    </reaction>
</comment>
<dbReference type="InterPro" id="IPR036282">
    <property type="entry name" value="Glutathione-S-Trfase_C_sf"/>
</dbReference>
<dbReference type="EC" id="2.5.1.18" evidence="2"/>
<dbReference type="InterPro" id="IPR010987">
    <property type="entry name" value="Glutathione-S-Trfase_C-like"/>
</dbReference>
<dbReference type="SUPFAM" id="SSF52833">
    <property type="entry name" value="Thioredoxin-like"/>
    <property type="match status" value="1"/>
</dbReference>
<dbReference type="SFLD" id="SFLDG00363">
    <property type="entry name" value="AMPS_(cytGST):_Alpha-__Mu-__Pi"/>
    <property type="match status" value="1"/>
</dbReference>
<evidence type="ECO:0000256" key="4">
    <source>
        <dbReference type="ARBA" id="ARBA00038317"/>
    </source>
</evidence>
<dbReference type="OrthoDB" id="414243at2759"/>
<dbReference type="PANTHER" id="PTHR11571:SF224">
    <property type="entry name" value="HEMATOPOIETIC PROSTAGLANDIN D SYNTHASE"/>
    <property type="match status" value="1"/>
</dbReference>
<accession>A0A8B8IF72</accession>
<dbReference type="Proteomes" id="UP001652626">
    <property type="component" value="Chromosome 17"/>
</dbReference>